<dbReference type="RefSeq" id="WP_230218540.1">
    <property type="nucleotide sequence ID" value="NZ_JAJKFT010000009.1"/>
</dbReference>
<dbReference type="Proteomes" id="UP001139103">
    <property type="component" value="Unassembled WGS sequence"/>
</dbReference>
<reference evidence="4" key="1">
    <citation type="submission" date="2021-11" db="EMBL/GenBank/DDBJ databases">
        <title>Genome sequence.</title>
        <authorList>
            <person name="Sun Q."/>
        </authorList>
    </citation>
    <scope>NUCLEOTIDE SEQUENCE</scope>
    <source>
        <strain evidence="4">JC732</strain>
    </source>
</reference>
<feature type="region of interest" description="Disordered" evidence="1">
    <location>
        <begin position="1082"/>
        <end position="1117"/>
    </location>
</feature>
<feature type="transmembrane region" description="Helical" evidence="2">
    <location>
        <begin position="1002"/>
        <end position="1020"/>
    </location>
</feature>
<keyword evidence="2" id="KW-1133">Transmembrane helix</keyword>
<sequence>MIAAIACLLYAGIAAAQTTPAPGAARATVEDNGSTLFYLRQANGEYQFVPEASYEEYRKWFDEIRTKTGANSPPKYLLKLVDVTGEAKNGYVELDLTYHFELLEKGWIKASLGLAGAAIHESPTMSDDSRCYSEPDPSTGKYVLWMRNDSEEESHLVQVRVKAAVRTETNGDDVRFTLNVSSAVQFQMKLTLPPDVLATATSNALGTATGSAIVTSTEKTDEGTIVTVETSGGSTLQMNWGPNRRAMQDDAPILRVVGDIEATIEDDLQMKTTANLQVTSLNGVPIDSFDIRIADDADWFPPSQTVDYQLREVFLPQGEGLEQRYIRVEFVANNANKAQTREIELKTRQAGIADAKENRITAGLFDVWQAKEQEGHLRLNYSENVIANWSMRNYRREAVAEGQEERAAFSYAAQPAELEIKATTNQPTLQATSANYQLVINESVAQVDADFIFSVPKSYSEPIRFDLNGWQSVVKFKESDVDWAQVETVGDEWIVPLLTAEMDRTNSAARLARVSLTATFPLKADEKGIASLPMIRPQIARPTAASITILTAPNLKVDPDFTADSPYQLDVLAQDENVGSQKLYLRMNPTEQMQSLRLALEKIDQQLFVVPRAAIDIEPPLQSLETTPLDSRCQVVQTFKINAFYGGIGNLLLHGAPRSALADLVIRLDGEEVGYAQLQSPPDGTESALRIDVLGQPSEAELTIEYKVSSPGAALASSGEMAPMITTIPLVWLATEPSSSGPVKMVVRPTELTISSHSGINVVAPDPAWAEVRSDSPNVLLQLESVATSENAAPTAVTLEFSKRPGGVGDLRTRVKRCWIQDALTSDHRRTRACFLLQTRQPTLTLQLPAGVETYETNWKSRQVANEDGRITLQIDPSELSHTTAMDTLEVWYEIEDKGLESGQPLEPPVLEEAVFLEPVYYQLACPSDWFCLSAPGLTEEMNWEWTGGSYMPVERIHQDRLESWAGASNQREFPPGMSQYLYSSIGAPKAIEPWFVRRRTLMAAFGGITLTLGLGLFYLPQMRRASVVGVLVAAAAAMAIFYPHHAVLIGGMAAVGLACSLFSIVLYFALGTRRPSRTVVRRAGSESQVRALPPEPPEPVSTQAGSALLKSSSAEA</sequence>
<organism evidence="4 5">
    <name type="scientific">Blastopirellula sediminis</name>
    <dbReference type="NCBI Taxonomy" id="2894196"/>
    <lineage>
        <taxon>Bacteria</taxon>
        <taxon>Pseudomonadati</taxon>
        <taxon>Planctomycetota</taxon>
        <taxon>Planctomycetia</taxon>
        <taxon>Pirellulales</taxon>
        <taxon>Pirellulaceae</taxon>
        <taxon>Blastopirellula</taxon>
    </lineage>
</organism>
<protein>
    <recommendedName>
        <fullName evidence="6">F5/8 type C domain-containing protein</fullName>
    </recommendedName>
</protein>
<keyword evidence="5" id="KW-1185">Reference proteome</keyword>
<accession>A0A9X1MNZ9</accession>
<name>A0A9X1MNZ9_9BACT</name>
<evidence type="ECO:0000256" key="1">
    <source>
        <dbReference type="SAM" id="MobiDB-lite"/>
    </source>
</evidence>
<proteinExistence type="predicted"/>
<evidence type="ECO:0000256" key="3">
    <source>
        <dbReference type="SAM" id="SignalP"/>
    </source>
</evidence>
<evidence type="ECO:0008006" key="6">
    <source>
        <dbReference type="Google" id="ProtNLM"/>
    </source>
</evidence>
<feature type="transmembrane region" description="Helical" evidence="2">
    <location>
        <begin position="1049"/>
        <end position="1071"/>
    </location>
</feature>
<feature type="chain" id="PRO_5040862423" description="F5/8 type C domain-containing protein" evidence="3">
    <location>
        <begin position="17"/>
        <end position="1117"/>
    </location>
</feature>
<comment type="caution">
    <text evidence="4">The sequence shown here is derived from an EMBL/GenBank/DDBJ whole genome shotgun (WGS) entry which is preliminary data.</text>
</comment>
<evidence type="ECO:0000256" key="2">
    <source>
        <dbReference type="SAM" id="Phobius"/>
    </source>
</evidence>
<evidence type="ECO:0000313" key="4">
    <source>
        <dbReference type="EMBL" id="MCC9628969.1"/>
    </source>
</evidence>
<keyword evidence="2" id="KW-0812">Transmembrane</keyword>
<feature type="signal peptide" evidence="3">
    <location>
        <begin position="1"/>
        <end position="16"/>
    </location>
</feature>
<keyword evidence="2" id="KW-0472">Membrane</keyword>
<feature type="compositionally biased region" description="Polar residues" evidence="1">
    <location>
        <begin position="1101"/>
        <end position="1117"/>
    </location>
</feature>
<dbReference type="EMBL" id="JAJKFT010000009">
    <property type="protein sequence ID" value="MCC9628969.1"/>
    <property type="molecule type" value="Genomic_DNA"/>
</dbReference>
<gene>
    <name evidence="4" type="ORF">LOC68_11220</name>
</gene>
<evidence type="ECO:0000313" key="5">
    <source>
        <dbReference type="Proteomes" id="UP001139103"/>
    </source>
</evidence>
<dbReference type="AlphaFoldDB" id="A0A9X1MNZ9"/>
<feature type="transmembrane region" description="Helical" evidence="2">
    <location>
        <begin position="1027"/>
        <end position="1043"/>
    </location>
</feature>
<keyword evidence="3" id="KW-0732">Signal</keyword>